<dbReference type="Gene3D" id="1.10.260.40">
    <property type="entry name" value="lambda repressor-like DNA-binding domains"/>
    <property type="match status" value="1"/>
</dbReference>
<dbReference type="InterPro" id="IPR010982">
    <property type="entry name" value="Lambda_DNA-bd_dom_sf"/>
</dbReference>
<dbReference type="PANTHER" id="PTHR46797:SF1">
    <property type="entry name" value="METHYLPHOSPHONATE SYNTHASE"/>
    <property type="match status" value="1"/>
</dbReference>
<proteinExistence type="predicted"/>
<reference evidence="3 4" key="1">
    <citation type="submission" date="2018-06" db="EMBL/GenBank/DDBJ databases">
        <title>Genomic Encyclopedia of Archaeal and Bacterial Type Strains, Phase II (KMG-II): from individual species to whole genera.</title>
        <authorList>
            <person name="Goeker M."/>
        </authorList>
    </citation>
    <scope>NUCLEOTIDE SEQUENCE [LARGE SCALE GENOMIC DNA]</scope>
    <source>
        <strain evidence="3 4">DSM 17205</strain>
    </source>
</reference>
<protein>
    <submittedName>
        <fullName evidence="3">DNA-binding XRE family transcriptional regulator</fullName>
    </submittedName>
</protein>
<organism evidence="3 4">
    <name type="scientific">Nonlabens dokdonensis</name>
    <dbReference type="NCBI Taxonomy" id="328515"/>
    <lineage>
        <taxon>Bacteria</taxon>
        <taxon>Pseudomonadati</taxon>
        <taxon>Bacteroidota</taxon>
        <taxon>Flavobacteriia</taxon>
        <taxon>Flavobacteriales</taxon>
        <taxon>Flavobacteriaceae</taxon>
        <taxon>Nonlabens</taxon>
    </lineage>
</organism>
<feature type="domain" description="HTH cro/C1-type" evidence="2">
    <location>
        <begin position="27"/>
        <end position="81"/>
    </location>
</feature>
<dbReference type="PANTHER" id="PTHR46797">
    <property type="entry name" value="HTH-TYPE TRANSCRIPTIONAL REGULATOR"/>
    <property type="match status" value="1"/>
</dbReference>
<dbReference type="InterPro" id="IPR001387">
    <property type="entry name" value="Cro/C1-type_HTH"/>
</dbReference>
<accession>A0ABX5PYU9</accession>
<dbReference type="RefSeq" id="WP_015362631.1">
    <property type="nucleotide sequence ID" value="NZ_QKZR01000002.1"/>
</dbReference>
<evidence type="ECO:0000313" key="3">
    <source>
        <dbReference type="EMBL" id="PZX41093.1"/>
    </source>
</evidence>
<keyword evidence="4" id="KW-1185">Reference proteome</keyword>
<comment type="caution">
    <text evidence="3">The sequence shown here is derived from an EMBL/GenBank/DDBJ whole genome shotgun (WGS) entry which is preliminary data.</text>
</comment>
<dbReference type="PROSITE" id="PS50943">
    <property type="entry name" value="HTH_CROC1"/>
    <property type="match status" value="1"/>
</dbReference>
<evidence type="ECO:0000256" key="1">
    <source>
        <dbReference type="ARBA" id="ARBA00023125"/>
    </source>
</evidence>
<dbReference type="InterPro" id="IPR050807">
    <property type="entry name" value="TransReg_Diox_bact_type"/>
</dbReference>
<sequence length="87" mass="9725">MSTQDQEPIEISQSQRIAFQKAFGKRLAELRKASGLSQLDLASLINVEKTSISRIENGRVNFTFYTATRLALALNVELSSLFSFSLK</sequence>
<keyword evidence="1 3" id="KW-0238">DNA-binding</keyword>
<name>A0ABX5PYU9_9FLAO</name>
<dbReference type="SMART" id="SM00530">
    <property type="entry name" value="HTH_XRE"/>
    <property type="match status" value="1"/>
</dbReference>
<evidence type="ECO:0000259" key="2">
    <source>
        <dbReference type="PROSITE" id="PS50943"/>
    </source>
</evidence>
<dbReference type="CDD" id="cd00093">
    <property type="entry name" value="HTH_XRE"/>
    <property type="match status" value="1"/>
</dbReference>
<gene>
    <name evidence="3" type="ORF">LX97_01874</name>
</gene>
<evidence type="ECO:0000313" key="4">
    <source>
        <dbReference type="Proteomes" id="UP000248584"/>
    </source>
</evidence>
<dbReference type="SUPFAM" id="SSF47413">
    <property type="entry name" value="lambda repressor-like DNA-binding domains"/>
    <property type="match status" value="1"/>
</dbReference>
<dbReference type="Proteomes" id="UP000248584">
    <property type="component" value="Unassembled WGS sequence"/>
</dbReference>
<dbReference type="Pfam" id="PF01381">
    <property type="entry name" value="HTH_3"/>
    <property type="match status" value="1"/>
</dbReference>
<dbReference type="EMBL" id="QKZR01000002">
    <property type="protein sequence ID" value="PZX41093.1"/>
    <property type="molecule type" value="Genomic_DNA"/>
</dbReference>
<dbReference type="GO" id="GO:0003677">
    <property type="term" value="F:DNA binding"/>
    <property type="evidence" value="ECO:0007669"/>
    <property type="project" value="UniProtKB-KW"/>
</dbReference>